<dbReference type="SUPFAM" id="SSF53474">
    <property type="entry name" value="alpha/beta-Hydrolases"/>
    <property type="match status" value="1"/>
</dbReference>
<feature type="domain" description="AB hydrolase-1" evidence="1">
    <location>
        <begin position="7"/>
        <end position="241"/>
    </location>
</feature>
<evidence type="ECO:0000313" key="2">
    <source>
        <dbReference type="EMBL" id="KAH6833733.1"/>
    </source>
</evidence>
<keyword evidence="3" id="KW-1185">Reference proteome</keyword>
<dbReference type="Proteomes" id="UP001190926">
    <property type="component" value="Unassembled WGS sequence"/>
</dbReference>
<dbReference type="AlphaFoldDB" id="A0AAD4JII5"/>
<dbReference type="EMBL" id="SDAM02000055">
    <property type="protein sequence ID" value="KAH6833733.1"/>
    <property type="molecule type" value="Genomic_DNA"/>
</dbReference>
<reference evidence="2 3" key="1">
    <citation type="journal article" date="2021" name="Nat. Commun.">
        <title>Incipient diploidization of the medicinal plant Perilla within 10,000 years.</title>
        <authorList>
            <person name="Zhang Y."/>
            <person name="Shen Q."/>
            <person name="Leng L."/>
            <person name="Zhang D."/>
            <person name="Chen S."/>
            <person name="Shi Y."/>
            <person name="Ning Z."/>
            <person name="Chen S."/>
        </authorList>
    </citation>
    <scope>NUCLEOTIDE SEQUENCE [LARGE SCALE GENOMIC DNA]</scope>
    <source>
        <strain evidence="3">cv. PC099</strain>
    </source>
</reference>
<protein>
    <recommendedName>
        <fullName evidence="1">AB hydrolase-1 domain-containing protein</fullName>
    </recommendedName>
</protein>
<dbReference type="FunFam" id="3.40.50.1820:FF:000051">
    <property type="entry name" value="(S)-hydroxynitrile lyase"/>
    <property type="match status" value="1"/>
</dbReference>
<sequence>MKKRHHFVLVHGACHGACCWYKVATRLRSEGHRVTALDMAASGAHPKRAEELGSVTDYFEPLMEFFEALPPEEAAVVVGHSFGGVCISVAMEKFPRKIALAVFVTALMPGPRFSLSAIVEEHQKQIDSYMDTKYLFGNGNEQPPTSMLFGPQFMASHLYQLSPPEDLSLASFVVRPQPLYRPESEFREELSEEKYGSVRRVFVVCEEDKILKQEFQEWMIQSNPVDEVKIICGADHMIMLSKSNLLCDCLNDFAHKYCH</sequence>
<dbReference type="GO" id="GO:0009694">
    <property type="term" value="P:jasmonic acid metabolic process"/>
    <property type="evidence" value="ECO:0007669"/>
    <property type="project" value="TreeGrafter"/>
</dbReference>
<evidence type="ECO:0000313" key="3">
    <source>
        <dbReference type="Proteomes" id="UP001190926"/>
    </source>
</evidence>
<proteinExistence type="predicted"/>
<dbReference type="InterPro" id="IPR045889">
    <property type="entry name" value="MES/HNL"/>
</dbReference>
<dbReference type="PANTHER" id="PTHR10992:SF1066">
    <property type="entry name" value="METHYL JASMONATE ESTERASE 1"/>
    <property type="match status" value="1"/>
</dbReference>
<dbReference type="GO" id="GO:0009696">
    <property type="term" value="P:salicylic acid metabolic process"/>
    <property type="evidence" value="ECO:0007669"/>
    <property type="project" value="TreeGrafter"/>
</dbReference>
<dbReference type="GO" id="GO:0080031">
    <property type="term" value="F:methyl salicylate esterase activity"/>
    <property type="evidence" value="ECO:0007669"/>
    <property type="project" value="TreeGrafter"/>
</dbReference>
<dbReference type="InterPro" id="IPR000073">
    <property type="entry name" value="AB_hydrolase_1"/>
</dbReference>
<accession>A0AAD4JII5</accession>
<dbReference type="Gene3D" id="3.40.50.1820">
    <property type="entry name" value="alpha/beta hydrolase"/>
    <property type="match status" value="1"/>
</dbReference>
<dbReference type="GO" id="GO:0080032">
    <property type="term" value="F:methyl jasmonate esterase activity"/>
    <property type="evidence" value="ECO:0007669"/>
    <property type="project" value="TreeGrafter"/>
</dbReference>
<dbReference type="GO" id="GO:0080030">
    <property type="term" value="F:methyl indole-3-acetate esterase activity"/>
    <property type="evidence" value="ECO:0007669"/>
    <property type="project" value="TreeGrafter"/>
</dbReference>
<organism evidence="2 3">
    <name type="scientific">Perilla frutescens var. hirtella</name>
    <name type="common">Perilla citriodora</name>
    <name type="synonym">Perilla setoyensis</name>
    <dbReference type="NCBI Taxonomy" id="608512"/>
    <lineage>
        <taxon>Eukaryota</taxon>
        <taxon>Viridiplantae</taxon>
        <taxon>Streptophyta</taxon>
        <taxon>Embryophyta</taxon>
        <taxon>Tracheophyta</taxon>
        <taxon>Spermatophyta</taxon>
        <taxon>Magnoliopsida</taxon>
        <taxon>eudicotyledons</taxon>
        <taxon>Gunneridae</taxon>
        <taxon>Pentapetalae</taxon>
        <taxon>asterids</taxon>
        <taxon>lamiids</taxon>
        <taxon>Lamiales</taxon>
        <taxon>Lamiaceae</taxon>
        <taxon>Nepetoideae</taxon>
        <taxon>Elsholtzieae</taxon>
        <taxon>Perilla</taxon>
    </lineage>
</organism>
<dbReference type="PANTHER" id="PTHR10992">
    <property type="entry name" value="METHYLESTERASE FAMILY MEMBER"/>
    <property type="match status" value="1"/>
</dbReference>
<dbReference type="Pfam" id="PF12697">
    <property type="entry name" value="Abhydrolase_6"/>
    <property type="match status" value="1"/>
</dbReference>
<comment type="caution">
    <text evidence="2">The sequence shown here is derived from an EMBL/GenBank/DDBJ whole genome shotgun (WGS) entry which is preliminary data.</text>
</comment>
<evidence type="ECO:0000259" key="1">
    <source>
        <dbReference type="Pfam" id="PF12697"/>
    </source>
</evidence>
<gene>
    <name evidence="2" type="ORF">C2S53_009742</name>
</gene>
<dbReference type="InterPro" id="IPR029058">
    <property type="entry name" value="AB_hydrolase_fold"/>
</dbReference>
<name>A0AAD4JII5_PERFH</name>